<sequence length="44" mass="5289">MNSDSLLIMKPKQTYCVITIDYRVMVPTDIYFWYFDGTFNHHSP</sequence>
<accession>A0A975Y5D0</accession>
<dbReference type="Proteomes" id="UP000683511">
    <property type="component" value="Chromosome"/>
</dbReference>
<organism evidence="1 2">
    <name type="scientific">Richelia sinica FACHB-800</name>
    <dbReference type="NCBI Taxonomy" id="1357546"/>
    <lineage>
        <taxon>Bacteria</taxon>
        <taxon>Bacillati</taxon>
        <taxon>Cyanobacteriota</taxon>
        <taxon>Cyanophyceae</taxon>
        <taxon>Nostocales</taxon>
        <taxon>Nostocaceae</taxon>
        <taxon>Richelia</taxon>
    </lineage>
</organism>
<keyword evidence="2" id="KW-1185">Reference proteome</keyword>
<dbReference type="AlphaFoldDB" id="A0A975Y5D0"/>
<name>A0A975Y5D0_9NOST</name>
<proteinExistence type="predicted"/>
<protein>
    <submittedName>
        <fullName evidence="1">Uncharacterized protein</fullName>
    </submittedName>
</protein>
<dbReference type="EMBL" id="CP021056">
    <property type="protein sequence ID" value="QXE24087.1"/>
    <property type="molecule type" value="Genomic_DNA"/>
</dbReference>
<evidence type="ECO:0000313" key="2">
    <source>
        <dbReference type="Proteomes" id="UP000683511"/>
    </source>
</evidence>
<evidence type="ECO:0000313" key="1">
    <source>
        <dbReference type="EMBL" id="QXE24087.1"/>
    </source>
</evidence>
<dbReference type="KEGG" id="rsin:B6N60_02790"/>
<gene>
    <name evidence="1" type="ORF">B6N60_02790</name>
</gene>
<reference evidence="1" key="1">
    <citation type="submission" date="2017-04" db="EMBL/GenBank/DDBJ databases">
        <title>Genome deletions in a multicellular cyanobacterial endosymbiont for morphological adaptation in marine diatoms.</title>
        <authorList>
            <person name="Wang Y."/>
            <person name="Gao H."/>
            <person name="Li R."/>
            <person name="Xu X."/>
        </authorList>
    </citation>
    <scope>NUCLEOTIDE SEQUENCE</scope>
    <source>
        <strain evidence="1">FACHB 800</strain>
    </source>
</reference>